<keyword evidence="1" id="KW-0732">Signal</keyword>
<name>A0ABU6K7E0_9RHOO</name>
<accession>A0ABU6K7E0</accession>
<evidence type="ECO:0000259" key="2">
    <source>
        <dbReference type="Pfam" id="PF18602"/>
    </source>
</evidence>
<comment type="caution">
    <text evidence="3">The sequence shown here is derived from an EMBL/GenBank/DDBJ whole genome shotgun (WGS) entry which is preliminary data.</text>
</comment>
<protein>
    <submittedName>
        <fullName evidence="3">Rap1a/Tai family immunity protein</fullName>
    </submittedName>
</protein>
<feature type="signal peptide" evidence="1">
    <location>
        <begin position="1"/>
        <end position="19"/>
    </location>
</feature>
<evidence type="ECO:0000256" key="1">
    <source>
        <dbReference type="SAM" id="SignalP"/>
    </source>
</evidence>
<keyword evidence="4" id="KW-1185">Reference proteome</keyword>
<dbReference type="Pfam" id="PF18602">
    <property type="entry name" value="Rap1a"/>
    <property type="match status" value="1"/>
</dbReference>
<evidence type="ECO:0000313" key="4">
    <source>
        <dbReference type="Proteomes" id="UP001331561"/>
    </source>
</evidence>
<dbReference type="InterPro" id="IPR041238">
    <property type="entry name" value="Rap1a"/>
</dbReference>
<reference evidence="3 4" key="1">
    <citation type="submission" date="2024-01" db="EMBL/GenBank/DDBJ databases">
        <title>Uliginosibacterium soil sp. nov.</title>
        <authorList>
            <person name="Lv Y."/>
        </authorList>
    </citation>
    <scope>NUCLEOTIDE SEQUENCE [LARGE SCALE GENOMIC DNA]</scope>
    <source>
        <strain evidence="3 4">H3</strain>
    </source>
</reference>
<dbReference type="RefSeq" id="WP_327600478.1">
    <property type="nucleotide sequence ID" value="NZ_JAYXHS010000003.1"/>
</dbReference>
<dbReference type="Proteomes" id="UP001331561">
    <property type="component" value="Unassembled WGS sequence"/>
</dbReference>
<organism evidence="3 4">
    <name type="scientific">Uliginosibacterium silvisoli</name>
    <dbReference type="NCBI Taxonomy" id="3114758"/>
    <lineage>
        <taxon>Bacteria</taxon>
        <taxon>Pseudomonadati</taxon>
        <taxon>Pseudomonadota</taxon>
        <taxon>Betaproteobacteria</taxon>
        <taxon>Rhodocyclales</taxon>
        <taxon>Zoogloeaceae</taxon>
        <taxon>Uliginosibacterium</taxon>
    </lineage>
</organism>
<feature type="domain" description="Rap1a immunity protein" evidence="2">
    <location>
        <begin position="27"/>
        <end position="123"/>
    </location>
</feature>
<gene>
    <name evidence="3" type="ORF">VVD49_17390</name>
</gene>
<feature type="chain" id="PRO_5046275915" evidence="1">
    <location>
        <begin position="20"/>
        <end position="125"/>
    </location>
</feature>
<dbReference type="EMBL" id="JAYXHS010000003">
    <property type="protein sequence ID" value="MEC5387509.1"/>
    <property type="molecule type" value="Genomic_DNA"/>
</dbReference>
<sequence>MKLALMVCVLTLMIGGVRAGEASGLTSGNEFLRQCSGLMQAVDGGARDPETLMRGTMCTGYMTAFSEMALMLPESMKTFCIPEDASLLQTVRVAIKFLSQRPELLNKAVLPGLIVGFTVAWPCKK</sequence>
<evidence type="ECO:0000313" key="3">
    <source>
        <dbReference type="EMBL" id="MEC5387509.1"/>
    </source>
</evidence>
<proteinExistence type="predicted"/>